<dbReference type="PANTHER" id="PTHR46796">
    <property type="entry name" value="HTH-TYPE TRANSCRIPTIONAL ACTIVATOR RHAS-RELATED"/>
    <property type="match status" value="1"/>
</dbReference>
<dbReference type="InterPro" id="IPR018060">
    <property type="entry name" value="HTH_AraC"/>
</dbReference>
<proteinExistence type="predicted"/>
<keyword evidence="1" id="KW-0805">Transcription regulation</keyword>
<dbReference type="RefSeq" id="WP_051558273.1">
    <property type="nucleotide sequence ID" value="NZ_CP070380.1"/>
</dbReference>
<dbReference type="InterPro" id="IPR018247">
    <property type="entry name" value="EF_Hand_1_Ca_BS"/>
</dbReference>
<keyword evidence="3" id="KW-0804">Transcription</keyword>
<evidence type="ECO:0000313" key="6">
    <source>
        <dbReference type="Proteomes" id="UP001172687"/>
    </source>
</evidence>
<evidence type="ECO:0000256" key="1">
    <source>
        <dbReference type="ARBA" id="ARBA00023015"/>
    </source>
</evidence>
<dbReference type="SMART" id="SM00342">
    <property type="entry name" value="HTH_ARAC"/>
    <property type="match status" value="1"/>
</dbReference>
<dbReference type="SUPFAM" id="SSF46689">
    <property type="entry name" value="Homeodomain-like"/>
    <property type="match status" value="1"/>
</dbReference>
<feature type="domain" description="HTH araC/xylS-type" evidence="4">
    <location>
        <begin position="216"/>
        <end position="317"/>
    </location>
</feature>
<dbReference type="InterPro" id="IPR050204">
    <property type="entry name" value="AraC_XylS_family_regulators"/>
</dbReference>
<protein>
    <submittedName>
        <fullName evidence="5">AraC family transcriptional regulator</fullName>
    </submittedName>
</protein>
<dbReference type="Proteomes" id="UP001172687">
    <property type="component" value="Unassembled WGS sequence"/>
</dbReference>
<evidence type="ECO:0000313" key="5">
    <source>
        <dbReference type="EMBL" id="MDN4516719.1"/>
    </source>
</evidence>
<comment type="caution">
    <text evidence="5">The sequence shown here is derived from an EMBL/GenBank/DDBJ whole genome shotgun (WGS) entry which is preliminary data.</text>
</comment>
<accession>A0ABT8H7H1</accession>
<reference evidence="5" key="1">
    <citation type="submission" date="2023-07" db="EMBL/GenBank/DDBJ databases">
        <title>Degradation of tert-butanol by M. austroafricanum TBA100.</title>
        <authorList>
            <person name="Helbich S."/>
            <person name="Vainshtein Y."/>
        </authorList>
    </citation>
    <scope>NUCLEOTIDE SEQUENCE</scope>
    <source>
        <strain evidence="5">TBA100</strain>
    </source>
</reference>
<dbReference type="Pfam" id="PF12833">
    <property type="entry name" value="HTH_18"/>
    <property type="match status" value="1"/>
</dbReference>
<dbReference type="PANTHER" id="PTHR46796:SF12">
    <property type="entry name" value="HTH-TYPE DNA-BINDING TRANSCRIPTIONAL ACTIVATOR EUTR"/>
    <property type="match status" value="1"/>
</dbReference>
<keyword evidence="2" id="KW-0238">DNA-binding</keyword>
<evidence type="ECO:0000259" key="4">
    <source>
        <dbReference type="PROSITE" id="PS01124"/>
    </source>
</evidence>
<dbReference type="PROSITE" id="PS01124">
    <property type="entry name" value="HTH_ARAC_FAMILY_2"/>
    <property type="match status" value="1"/>
</dbReference>
<dbReference type="Gene3D" id="1.10.10.60">
    <property type="entry name" value="Homeodomain-like"/>
    <property type="match status" value="1"/>
</dbReference>
<keyword evidence="6" id="KW-1185">Reference proteome</keyword>
<dbReference type="PROSITE" id="PS00018">
    <property type="entry name" value="EF_HAND_1"/>
    <property type="match status" value="1"/>
</dbReference>
<name>A0ABT8H7H1_MYCAO</name>
<gene>
    <name evidence="5" type="ORF">QYF68_02635</name>
</gene>
<evidence type="ECO:0000256" key="3">
    <source>
        <dbReference type="ARBA" id="ARBA00023163"/>
    </source>
</evidence>
<organism evidence="5 6">
    <name type="scientific">Mycolicibacterium austroafricanum</name>
    <name type="common">Mycobacterium austroafricanum</name>
    <dbReference type="NCBI Taxonomy" id="39687"/>
    <lineage>
        <taxon>Bacteria</taxon>
        <taxon>Bacillati</taxon>
        <taxon>Actinomycetota</taxon>
        <taxon>Actinomycetes</taxon>
        <taxon>Mycobacteriales</taxon>
        <taxon>Mycobacteriaceae</taxon>
        <taxon>Mycolicibacterium</taxon>
    </lineage>
</organism>
<sequence>MSEAVIVDADNIGEAEAALSAAYTAMRLVSDRDVPSGRTRIFRTRVGPLTVDDAEFDFHVIADMDPSDVVHLCRVRGGVLGGHLPGRPPERHGAGTVLAFGGRCGERIHGDIDRARYDTILLDRNLLAEVASGGLDADGEPVDLTSLSPVSEEANRHLADVMSHLRRDVASNAHAVSQPLVTGPLLRYLAGCVLAAFPNTAAAPPRVQDSSRRLLERALAFIDDNADKDISLGDIAAAARVTPQSVDAMFRCHLNCTPKEHLRKVRLHHAHRDLIANNPATATVADIAARWGFGVVEAFAVYYRGRYGVHPETTLAS</sequence>
<evidence type="ECO:0000256" key="2">
    <source>
        <dbReference type="ARBA" id="ARBA00023125"/>
    </source>
</evidence>
<dbReference type="EMBL" id="JAUHTC010000011">
    <property type="protein sequence ID" value="MDN4516719.1"/>
    <property type="molecule type" value="Genomic_DNA"/>
</dbReference>
<dbReference type="InterPro" id="IPR009057">
    <property type="entry name" value="Homeodomain-like_sf"/>
</dbReference>